<dbReference type="SMART" id="SM00146">
    <property type="entry name" value="PI3Kc"/>
    <property type="match status" value="1"/>
</dbReference>
<dbReference type="InterPro" id="IPR042236">
    <property type="entry name" value="PI3K_accessory_sf"/>
</dbReference>
<dbReference type="GO" id="GO:0004430">
    <property type="term" value="F:1-phosphatidylinositol 4-kinase activity"/>
    <property type="evidence" value="ECO:0007669"/>
    <property type="project" value="UniProtKB-EC"/>
</dbReference>
<dbReference type="InterPro" id="IPR000403">
    <property type="entry name" value="PI3/4_kinase_cat_dom"/>
</dbReference>
<feature type="region of interest" description="Disordered" evidence="8">
    <location>
        <begin position="38"/>
        <end position="69"/>
    </location>
</feature>
<name>A0A9P6ULQ1_9FUNG</name>
<evidence type="ECO:0000256" key="7">
    <source>
        <dbReference type="ARBA" id="ARBA00022840"/>
    </source>
</evidence>
<dbReference type="EMBL" id="JAAAIN010000824">
    <property type="protein sequence ID" value="KAG0310551.1"/>
    <property type="molecule type" value="Genomic_DNA"/>
</dbReference>
<sequence length="2001" mass="224692">MPSVDFDLHSQILSSLASTLAKDSATSSDEVQRLIRAGPCLPSSSQPSTPKPQAGESPSAGTSSGHMLSEGGLMTMRHQHALIAQAKFAAESSGQFDQDLVPRLCGYLHSLPKYKFGDGLGLKGKSPADNITASFITHLLTIADKRPSTRQDILESVWSYFDKLATIILSDSADKVCEFVLPSLNGLLTALESSKFEFESRDFADLISHSNALLSNSTSEQIRKAIDTITQEPSTTYARRVLAIYARDNILLSSNRVVLQVLTVKRNMIARLIEANTAKVQLTEEQTVDANVEALALEGKARHTLEYSSEDEKPSVHAEVAVKPSTTAAQSFEAIWTALLSKAFKRTAIAGQTDLTKVLRTEYIMSLQFLSDMRMFANDLLAKGSVSSEFYYREIMSVALQLAALASVYIHELDDVLPTHISNSLFTQIRTDESQIHRASLDCATILGIHFQDANGEMTALLQQFLITPSNAFKSTTAGLTQEVAAERLAQTLKHFSIGEEAAMSIVYALLNTLYKHNSSKEKNIAVDEQSIVVQENVITAISKIACIYKSEKITPLVLSMLAQQIRHHSAHLDCVIVRRLTDIALTGSLASFNDIIQIFSNLAKHSHSGPHSHDNKVTSKELAEAVNESLLRLTVTINARPEFYHAYMVSLLKLFVEKGVQIQSSSHHHHTTKRNQSKMNSHSTGLGLVLPMLAQLLSHDDFEQHVKHSKEDVKLFRDLWGHCVLFEFVKDSPWYREWSPAMALIARKTPALVSDEHSATAYLEGELEHNSVLPRGIADDQKATMRAALTSYLPGQAVAIKALSSAKVVFLLSVYHVETLRSRHGGDCSVVLKYFMNTGVNDSGLSTCLEAIADQVINVFTSESQAKVLTHSLDDKTRRQVRNLIIGCAHRLKRVSALAVKWIHRLIGNFPQLMCDKDLLALVLELSELLWLGCENEMTDEYCPVYSFTSTKVNVTINLPDSYPYRRELLSKFVELTRRWVAVAMENSPQEVDALLQDYLANSEKIHTGISRVHMGRTLAARSGKDLTKSHNCFEGTLGSIPGVLLDSSSVFFQEFSARRRYQGEVGGMENFSSVFSQRTGTVLPSQLPALRENLQKMSQQVKADQFVSNNDLANALHRAVSAVVTLDKVDEELVKMVAWIPIYLFTPDSLKIGTSVWNWLITERPAVEKRLMAEVAAGWDWACRHQKGLFSSLLDSEDPFRVRMEYAPTDKKARQRSYQIASYLFSPHLIWIEFLSSRFQATRYRNRDMIDTFIRLIQLTFAKEHKMSTHPLAREGRFQLLLLGLRLLRSDRMEALIEYQIRSALYLSALSWFELSPRWSFGGNRLLSRTETRVMKEFAAALEQDKILLDTILSSAKDQAGTRAANYVFTEKLTRDAIVRKHTQSRRLLSLLTENELNRLAVWTTPISPGGANASSANGSETNAQEKSYSEEGWRNMVRFAWSVSPSLAFQLMSRFKNNIIPSELGQLLASDPFAAVNDSDAIQILLGEGTFRYSAAQLKYLLFWQPVPSITAISYFQPAFHNNPMVLQYAMRSLEHSPVEVVFFYVPQIVQALRHDDLGYVEKYIMRAARVSQLFAHQIIWNMKANMFRDNKCEVPDALKPTLDRIIDNIVNGLSGEAKTFYEREFTFFNQVTSISGTLMPLVKKTKPEKKKKIDEEMAKIVVDVGVYLPSNPEGVVVDIDKKSGRPLQSHAKTPFMATFKVRKTREESSLSKAIMKRSGNASGEQDEEENVPKTYDVWQSAIFKVGDDCRQDVLAIQLIAVFKNIFTNVGLDLYLFPYRIVATAPGCGMIDVIPNSISRDQLGREKVNNLQDYFVTKYGGIDSIEYQKARNNFIQSVASYSVISYLLQFKDRHNGNIMIDDEGHVIHIDFGFILDISPGGNINFESSPFKLTSEMIQIMGSSVEDQGYRWFCELCVKAFLASRPYAEQIMQLVSLMLESGLPCFRGETIKRMRSRFQLDRSERSAAEFILERVDESYLNKRTVLYDSFQKATNGIPY</sequence>
<evidence type="ECO:0000256" key="2">
    <source>
        <dbReference type="ARBA" id="ARBA00006209"/>
    </source>
</evidence>
<feature type="domain" description="PIK helical" evidence="10">
    <location>
        <begin position="1426"/>
        <end position="1612"/>
    </location>
</feature>
<dbReference type="SUPFAM" id="SSF56112">
    <property type="entry name" value="Protein kinase-like (PK-like)"/>
    <property type="match status" value="1"/>
</dbReference>
<proteinExistence type="inferred from homology"/>
<protein>
    <recommendedName>
        <fullName evidence="3">1-phosphatidylinositol 4-kinase</fullName>
        <ecNumber evidence="3">2.7.1.67</ecNumber>
    </recommendedName>
</protein>
<dbReference type="PROSITE" id="PS00916">
    <property type="entry name" value="PI3_4_KINASE_2"/>
    <property type="match status" value="1"/>
</dbReference>
<reference evidence="11" key="1">
    <citation type="journal article" date="2020" name="Fungal Divers.">
        <title>Resolving the Mortierellaceae phylogeny through synthesis of multi-gene phylogenetics and phylogenomics.</title>
        <authorList>
            <person name="Vandepol N."/>
            <person name="Liber J."/>
            <person name="Desiro A."/>
            <person name="Na H."/>
            <person name="Kennedy M."/>
            <person name="Barry K."/>
            <person name="Grigoriev I.V."/>
            <person name="Miller A.N."/>
            <person name="O'Donnell K."/>
            <person name="Stajich J.E."/>
            <person name="Bonito G."/>
        </authorList>
    </citation>
    <scope>NUCLEOTIDE SEQUENCE</scope>
    <source>
        <strain evidence="11">NVP60</strain>
    </source>
</reference>
<dbReference type="Gene3D" id="1.25.40.70">
    <property type="entry name" value="Phosphatidylinositol 3-kinase, accessory domain (PIK)"/>
    <property type="match status" value="1"/>
</dbReference>
<keyword evidence="6 11" id="KW-0418">Kinase</keyword>
<dbReference type="GO" id="GO:0046854">
    <property type="term" value="P:phosphatidylinositol phosphate biosynthetic process"/>
    <property type="evidence" value="ECO:0007669"/>
    <property type="project" value="InterPro"/>
</dbReference>
<keyword evidence="12" id="KW-1185">Reference proteome</keyword>
<dbReference type="GO" id="GO:0005886">
    <property type="term" value="C:plasma membrane"/>
    <property type="evidence" value="ECO:0007669"/>
    <property type="project" value="TreeGrafter"/>
</dbReference>
<dbReference type="Gene3D" id="1.10.1070.11">
    <property type="entry name" value="Phosphatidylinositol 3-/4-kinase, catalytic domain"/>
    <property type="match status" value="1"/>
</dbReference>
<evidence type="ECO:0000256" key="3">
    <source>
        <dbReference type="ARBA" id="ARBA00012169"/>
    </source>
</evidence>
<dbReference type="PROSITE" id="PS50290">
    <property type="entry name" value="PI3_4_KINASE_3"/>
    <property type="match status" value="1"/>
</dbReference>
<dbReference type="FunFam" id="1.25.40.70:FF:000011">
    <property type="entry name" value="Phosphatidylinositol 4-kinase alpha"/>
    <property type="match status" value="1"/>
</dbReference>
<dbReference type="InterPro" id="IPR015433">
    <property type="entry name" value="PI3/4_kinase"/>
</dbReference>
<dbReference type="CDD" id="cd05167">
    <property type="entry name" value="PI4Kc_III_alpha"/>
    <property type="match status" value="1"/>
</dbReference>
<dbReference type="Pfam" id="PF00454">
    <property type="entry name" value="PI3_PI4_kinase"/>
    <property type="match status" value="1"/>
</dbReference>
<dbReference type="GO" id="GO:0005737">
    <property type="term" value="C:cytoplasm"/>
    <property type="evidence" value="ECO:0007669"/>
    <property type="project" value="TreeGrafter"/>
</dbReference>
<dbReference type="OrthoDB" id="10264149at2759"/>
<dbReference type="SUPFAM" id="SSF48371">
    <property type="entry name" value="ARM repeat"/>
    <property type="match status" value="2"/>
</dbReference>
<comment type="caution">
    <text evidence="11">The sequence shown here is derived from an EMBL/GenBank/DDBJ whole genome shotgun (WGS) entry which is preliminary data.</text>
</comment>
<keyword evidence="5" id="KW-0547">Nucleotide-binding</keyword>
<evidence type="ECO:0000259" key="10">
    <source>
        <dbReference type="PROSITE" id="PS51545"/>
    </source>
</evidence>
<dbReference type="Pfam" id="PF00613">
    <property type="entry name" value="PI3Ka"/>
    <property type="match status" value="1"/>
</dbReference>
<accession>A0A9P6ULQ1</accession>
<evidence type="ECO:0000313" key="12">
    <source>
        <dbReference type="Proteomes" id="UP000823405"/>
    </source>
</evidence>
<dbReference type="InterPro" id="IPR011009">
    <property type="entry name" value="Kinase-like_dom_sf"/>
</dbReference>
<evidence type="ECO:0000256" key="8">
    <source>
        <dbReference type="SAM" id="MobiDB-lite"/>
    </source>
</evidence>
<evidence type="ECO:0000256" key="6">
    <source>
        <dbReference type="ARBA" id="ARBA00022777"/>
    </source>
</evidence>
<keyword evidence="4" id="KW-0808">Transferase</keyword>
<gene>
    <name evidence="11" type="primary">STT4_2</name>
    <name evidence="11" type="ORF">BGZ97_012487</name>
</gene>
<comment type="similarity">
    <text evidence="2">Belongs to the PI3/PI4-kinase family. Type III PI4K subfamily.</text>
</comment>
<dbReference type="InterPro" id="IPR016024">
    <property type="entry name" value="ARM-type_fold"/>
</dbReference>
<dbReference type="EC" id="2.7.1.67" evidence="3"/>
<dbReference type="PANTHER" id="PTHR10048:SF15">
    <property type="entry name" value="PHOSPHATIDYLINOSITOL 4-KINASE ALPHA"/>
    <property type="match status" value="1"/>
</dbReference>
<dbReference type="InterPro" id="IPR001263">
    <property type="entry name" value="PI3K_accessory_dom"/>
</dbReference>
<dbReference type="Gene3D" id="3.30.1010.10">
    <property type="entry name" value="Phosphatidylinositol 3-kinase Catalytic Subunit, Chain A, domain 4"/>
    <property type="match status" value="1"/>
</dbReference>
<dbReference type="Proteomes" id="UP000823405">
    <property type="component" value="Unassembled WGS sequence"/>
</dbReference>
<keyword evidence="7" id="KW-0067">ATP-binding</keyword>
<evidence type="ECO:0000256" key="5">
    <source>
        <dbReference type="ARBA" id="ARBA00022741"/>
    </source>
</evidence>
<dbReference type="GO" id="GO:0005524">
    <property type="term" value="F:ATP binding"/>
    <property type="evidence" value="ECO:0007669"/>
    <property type="project" value="UniProtKB-KW"/>
</dbReference>
<dbReference type="FunFam" id="1.10.1070.11:FF:000012">
    <property type="entry name" value="Phosphatidylinositol 4-kinase alpha 1"/>
    <property type="match status" value="1"/>
</dbReference>
<dbReference type="PROSITE" id="PS00915">
    <property type="entry name" value="PI3_4_KINASE_1"/>
    <property type="match status" value="1"/>
</dbReference>
<feature type="compositionally biased region" description="Low complexity" evidence="8">
    <location>
        <begin position="42"/>
        <end position="53"/>
    </location>
</feature>
<comment type="catalytic activity">
    <reaction evidence="1">
        <text>a 1,2-diacyl-sn-glycero-3-phospho-(1D-myo-inositol) + ATP = a 1,2-diacyl-sn-glycero-3-phospho-(1D-myo-inositol 4-phosphate) + ADP + H(+)</text>
        <dbReference type="Rhea" id="RHEA:19877"/>
        <dbReference type="ChEBI" id="CHEBI:15378"/>
        <dbReference type="ChEBI" id="CHEBI:30616"/>
        <dbReference type="ChEBI" id="CHEBI:57880"/>
        <dbReference type="ChEBI" id="CHEBI:58178"/>
        <dbReference type="ChEBI" id="CHEBI:456216"/>
        <dbReference type="EC" id="2.7.1.67"/>
    </reaction>
</comment>
<evidence type="ECO:0000259" key="9">
    <source>
        <dbReference type="PROSITE" id="PS50290"/>
    </source>
</evidence>
<organism evidence="11 12">
    <name type="scientific">Linnemannia gamsii</name>
    <dbReference type="NCBI Taxonomy" id="64522"/>
    <lineage>
        <taxon>Eukaryota</taxon>
        <taxon>Fungi</taxon>
        <taxon>Fungi incertae sedis</taxon>
        <taxon>Mucoromycota</taxon>
        <taxon>Mortierellomycotina</taxon>
        <taxon>Mortierellomycetes</taxon>
        <taxon>Mortierellales</taxon>
        <taxon>Mortierellaceae</taxon>
        <taxon>Linnemannia</taxon>
    </lineage>
</organism>
<dbReference type="Pfam" id="PF19274">
    <property type="entry name" value="PI4K_N"/>
    <property type="match status" value="3"/>
</dbReference>
<dbReference type="InterPro" id="IPR045495">
    <property type="entry name" value="PI4K_N"/>
</dbReference>
<evidence type="ECO:0000256" key="4">
    <source>
        <dbReference type="ARBA" id="ARBA00022679"/>
    </source>
</evidence>
<dbReference type="SMART" id="SM00145">
    <property type="entry name" value="PI3Ka"/>
    <property type="match status" value="1"/>
</dbReference>
<evidence type="ECO:0000256" key="1">
    <source>
        <dbReference type="ARBA" id="ARBA00001686"/>
    </source>
</evidence>
<feature type="domain" description="PI3K/PI4K catalytic" evidence="9">
    <location>
        <begin position="1714"/>
        <end position="1985"/>
    </location>
</feature>
<feature type="region of interest" description="Disordered" evidence="8">
    <location>
        <begin position="1714"/>
        <end position="1734"/>
    </location>
</feature>
<evidence type="ECO:0000313" key="11">
    <source>
        <dbReference type="EMBL" id="KAG0310551.1"/>
    </source>
</evidence>
<dbReference type="InterPro" id="IPR036940">
    <property type="entry name" value="PI3/4_kinase_cat_sf"/>
</dbReference>
<dbReference type="PROSITE" id="PS51545">
    <property type="entry name" value="PIK_HELICAL"/>
    <property type="match status" value="1"/>
</dbReference>
<dbReference type="GO" id="GO:0048015">
    <property type="term" value="P:phosphatidylinositol-mediated signaling"/>
    <property type="evidence" value="ECO:0007669"/>
    <property type="project" value="TreeGrafter"/>
</dbReference>
<dbReference type="FunFam" id="3.30.1010.10:FF:000014">
    <property type="entry name" value="Phosphatidylinositol 4-kinase STT4"/>
    <property type="match status" value="1"/>
</dbReference>
<dbReference type="PANTHER" id="PTHR10048">
    <property type="entry name" value="PHOSPHATIDYLINOSITOL KINASE"/>
    <property type="match status" value="1"/>
</dbReference>
<dbReference type="InterPro" id="IPR018936">
    <property type="entry name" value="PI3/4_kinase_CS"/>
</dbReference>